<keyword evidence="2" id="KW-0813">Transport</keyword>
<name>A0A3E2VZB2_CLOIN</name>
<dbReference type="Gene3D" id="3.40.35.10">
    <property type="entry name" value="Phosphotransferase system, sorbose subfamily IIB component"/>
    <property type="match status" value="1"/>
</dbReference>
<dbReference type="GO" id="GO:0016301">
    <property type="term" value="F:kinase activity"/>
    <property type="evidence" value="ECO:0007669"/>
    <property type="project" value="UniProtKB-KW"/>
</dbReference>
<keyword evidence="3" id="KW-0963">Cytoplasm</keyword>
<feature type="domain" description="PTS EIIB type-4" evidence="8">
    <location>
        <begin position="1"/>
        <end position="162"/>
    </location>
</feature>
<evidence type="ECO:0000313" key="9">
    <source>
        <dbReference type="EMBL" id="RGC16816.1"/>
    </source>
</evidence>
<evidence type="ECO:0000256" key="2">
    <source>
        <dbReference type="ARBA" id="ARBA00022448"/>
    </source>
</evidence>
<evidence type="ECO:0000256" key="1">
    <source>
        <dbReference type="ARBA" id="ARBA00004496"/>
    </source>
</evidence>
<dbReference type="AlphaFoldDB" id="A0A3E2VZB2"/>
<protein>
    <submittedName>
        <fullName evidence="9">PTS mannose/fructose/sorbose transporter subunit IIB</fullName>
    </submittedName>
</protein>
<dbReference type="Pfam" id="PF03830">
    <property type="entry name" value="PTSIIB_sorb"/>
    <property type="match status" value="1"/>
</dbReference>
<sequence>MMENLKLTRIDFRLIHGQVMTRWVAKYEIESIVVIDDRSAKSPILKKILLGAAPSGVKVIVWNVAEAAEKWKAGEFPKSNLLILFKNTSQAKAAWETGITFPSLQVGGIEGSGDKKNIYKNVVMSKTEAEELNVLYQGGVDVFMQPIPEDNPYPFKDALAKF</sequence>
<dbReference type="GO" id="GO:0008982">
    <property type="term" value="F:protein-N(PI)-phosphohistidine-sugar phosphotransferase activity"/>
    <property type="evidence" value="ECO:0007669"/>
    <property type="project" value="InterPro"/>
</dbReference>
<evidence type="ECO:0000313" key="10">
    <source>
        <dbReference type="Proteomes" id="UP000260025"/>
    </source>
</evidence>
<evidence type="ECO:0000256" key="5">
    <source>
        <dbReference type="ARBA" id="ARBA00022679"/>
    </source>
</evidence>
<dbReference type="EMBL" id="QVEV01000007">
    <property type="protein sequence ID" value="RGC16816.1"/>
    <property type="molecule type" value="Genomic_DNA"/>
</dbReference>
<evidence type="ECO:0000259" key="8">
    <source>
        <dbReference type="PROSITE" id="PS51101"/>
    </source>
</evidence>
<dbReference type="InterPro" id="IPR036667">
    <property type="entry name" value="PTS_IIB_sorbose-sp_sf"/>
</dbReference>
<evidence type="ECO:0000256" key="6">
    <source>
        <dbReference type="ARBA" id="ARBA00022683"/>
    </source>
</evidence>
<keyword evidence="4" id="KW-0762">Sugar transport</keyword>
<keyword evidence="6" id="KW-0598">Phosphotransferase system</keyword>
<comment type="subcellular location">
    <subcellularLocation>
        <location evidence="1">Cytoplasm</location>
    </subcellularLocation>
</comment>
<dbReference type="PROSITE" id="PS51101">
    <property type="entry name" value="PTS_EIIB_TYPE_4"/>
    <property type="match status" value="1"/>
</dbReference>
<dbReference type="GO" id="GO:0009401">
    <property type="term" value="P:phosphoenolpyruvate-dependent sugar phosphotransferase system"/>
    <property type="evidence" value="ECO:0007669"/>
    <property type="project" value="UniProtKB-KW"/>
</dbReference>
<evidence type="ECO:0000256" key="4">
    <source>
        <dbReference type="ARBA" id="ARBA00022597"/>
    </source>
</evidence>
<proteinExistence type="predicted"/>
<dbReference type="OrthoDB" id="9788818at2"/>
<comment type="caution">
    <text evidence="9">The sequence shown here is derived from an EMBL/GenBank/DDBJ whole genome shotgun (WGS) entry which is preliminary data.</text>
</comment>
<dbReference type="Proteomes" id="UP000260025">
    <property type="component" value="Unassembled WGS sequence"/>
</dbReference>
<reference evidence="9 10" key="1">
    <citation type="submission" date="2018-08" db="EMBL/GenBank/DDBJ databases">
        <title>A genome reference for cultivated species of the human gut microbiota.</title>
        <authorList>
            <person name="Zou Y."/>
            <person name="Xue W."/>
            <person name="Luo G."/>
        </authorList>
    </citation>
    <scope>NUCLEOTIDE SEQUENCE [LARGE SCALE GENOMIC DNA]</scope>
    <source>
        <strain evidence="9 10">OF01-2LB</strain>
    </source>
</reference>
<keyword evidence="7" id="KW-0418">Kinase</keyword>
<evidence type="ECO:0000256" key="3">
    <source>
        <dbReference type="ARBA" id="ARBA00022490"/>
    </source>
</evidence>
<accession>A0A3E2VZB2</accession>
<gene>
    <name evidence="9" type="ORF">DXA38_07230</name>
</gene>
<dbReference type="GO" id="GO:0005737">
    <property type="term" value="C:cytoplasm"/>
    <property type="evidence" value="ECO:0007669"/>
    <property type="project" value="UniProtKB-SubCell"/>
</dbReference>
<keyword evidence="5" id="KW-0808">Transferase</keyword>
<dbReference type="InterPro" id="IPR004720">
    <property type="entry name" value="PTS_IIB_sorbose-sp"/>
</dbReference>
<organism evidence="9 10">
    <name type="scientific">Clostridium innocuum</name>
    <dbReference type="NCBI Taxonomy" id="1522"/>
    <lineage>
        <taxon>Bacteria</taxon>
        <taxon>Bacillati</taxon>
        <taxon>Bacillota</taxon>
        <taxon>Clostridia</taxon>
        <taxon>Eubacteriales</taxon>
        <taxon>Clostridiaceae</taxon>
        <taxon>Clostridium</taxon>
    </lineage>
</organism>
<evidence type="ECO:0000256" key="7">
    <source>
        <dbReference type="ARBA" id="ARBA00022777"/>
    </source>
</evidence>
<dbReference type="SUPFAM" id="SSF52728">
    <property type="entry name" value="PTS IIb component"/>
    <property type="match status" value="1"/>
</dbReference>